<evidence type="ECO:0000256" key="3">
    <source>
        <dbReference type="ARBA" id="ARBA00023163"/>
    </source>
</evidence>
<dbReference type="InterPro" id="IPR028978">
    <property type="entry name" value="Chorismate_lyase_/UTRA_dom_sf"/>
</dbReference>
<sequence length="312" mass="33962">MVKRSAVGSAGDDDRATRLLGCPRPPCVGAALKRLNRVRFEDGGPEHKLYTQVAGGNHEVAGVIDDESMVLAAAGEKASPRYQQIKRFIVDGLKAGNLQPGDRVLSEAEIVAQFGVSRMTANRALRELTAAGLLVRRAGAGTYIADPKPIGHMIEIRNIADEVRSRGHAYRSRVLGNDALGAEAKIAALLGVRPGTAVFHSLIVHHEAEFPIQLEERFVLASAAPLYGQMDFHAITPNEYLTRVAPLERVEHRVTARMPDEATRTLLGMEDDEPVLVMTRRTWSRSKLVSHAILTHPADRYELTAAFEVGAG</sequence>
<reference evidence="6" key="1">
    <citation type="submission" date="2022-05" db="EMBL/GenBank/DDBJ databases">
        <title>Sphingomonas sp. strain RMG20 Genome sequencing and assembly.</title>
        <authorList>
            <person name="Kim I."/>
        </authorList>
    </citation>
    <scope>NUCLEOTIDE SEQUENCE</scope>
    <source>
        <strain evidence="6">RMG20</strain>
    </source>
</reference>
<evidence type="ECO:0000259" key="5">
    <source>
        <dbReference type="PROSITE" id="PS50949"/>
    </source>
</evidence>
<dbReference type="PANTHER" id="PTHR44846:SF16">
    <property type="entry name" value="TRANSCRIPTIONAL REGULATOR PHNF-RELATED"/>
    <property type="match status" value="1"/>
</dbReference>
<dbReference type="Pfam" id="PF07702">
    <property type="entry name" value="UTRA"/>
    <property type="match status" value="1"/>
</dbReference>
<dbReference type="SUPFAM" id="SSF46785">
    <property type="entry name" value="Winged helix' DNA-binding domain"/>
    <property type="match status" value="1"/>
</dbReference>
<keyword evidence="3" id="KW-0804">Transcription</keyword>
<evidence type="ECO:0000256" key="2">
    <source>
        <dbReference type="ARBA" id="ARBA00023125"/>
    </source>
</evidence>
<dbReference type="InterPro" id="IPR036388">
    <property type="entry name" value="WH-like_DNA-bd_sf"/>
</dbReference>
<dbReference type="NCBIfam" id="TIGR02018">
    <property type="entry name" value="his_ut_repres"/>
    <property type="match status" value="1"/>
</dbReference>
<dbReference type="InterPro" id="IPR050679">
    <property type="entry name" value="Bact_HTH_transcr_reg"/>
</dbReference>
<keyword evidence="7" id="KW-1185">Reference proteome</keyword>
<dbReference type="InterPro" id="IPR010248">
    <property type="entry name" value="His_ut_repres"/>
</dbReference>
<evidence type="ECO:0000256" key="4">
    <source>
        <dbReference type="NCBIfam" id="TIGR02018"/>
    </source>
</evidence>
<dbReference type="Gene3D" id="1.10.10.10">
    <property type="entry name" value="Winged helix-like DNA-binding domain superfamily/Winged helix DNA-binding domain"/>
    <property type="match status" value="1"/>
</dbReference>
<proteinExistence type="predicted"/>
<feature type="domain" description="HTH gntR-type" evidence="5">
    <location>
        <begin position="79"/>
        <end position="147"/>
    </location>
</feature>
<evidence type="ECO:0000313" key="6">
    <source>
        <dbReference type="EMBL" id="URW75836.1"/>
    </source>
</evidence>
<gene>
    <name evidence="6" type="primary">hutC</name>
    <name evidence="6" type="ORF">M9980_00965</name>
</gene>
<dbReference type="InterPro" id="IPR011663">
    <property type="entry name" value="UTRA"/>
</dbReference>
<dbReference type="CDD" id="cd07377">
    <property type="entry name" value="WHTH_GntR"/>
    <property type="match status" value="1"/>
</dbReference>
<dbReference type="EMBL" id="CP098401">
    <property type="protein sequence ID" value="URW75836.1"/>
    <property type="molecule type" value="Genomic_DNA"/>
</dbReference>
<name>A0ABY4TTW6_9SPHN</name>
<keyword evidence="2" id="KW-0238">DNA-binding</keyword>
<keyword evidence="1" id="KW-0805">Transcription regulation</keyword>
<dbReference type="PRINTS" id="PR00035">
    <property type="entry name" value="HTHGNTR"/>
</dbReference>
<dbReference type="Pfam" id="PF00392">
    <property type="entry name" value="GntR"/>
    <property type="match status" value="1"/>
</dbReference>
<dbReference type="SMART" id="SM00345">
    <property type="entry name" value="HTH_GNTR"/>
    <property type="match status" value="1"/>
</dbReference>
<dbReference type="Proteomes" id="UP001055580">
    <property type="component" value="Chromosome"/>
</dbReference>
<organism evidence="6 7">
    <name type="scientific">Sphingomonas donggukensis</name>
    <dbReference type="NCBI Taxonomy" id="2949093"/>
    <lineage>
        <taxon>Bacteria</taxon>
        <taxon>Pseudomonadati</taxon>
        <taxon>Pseudomonadota</taxon>
        <taxon>Alphaproteobacteria</taxon>
        <taxon>Sphingomonadales</taxon>
        <taxon>Sphingomonadaceae</taxon>
        <taxon>Sphingomonas</taxon>
    </lineage>
</organism>
<dbReference type="PANTHER" id="PTHR44846">
    <property type="entry name" value="MANNOSYL-D-GLYCERATE TRANSPORT/METABOLISM SYSTEM REPRESSOR MNGR-RELATED"/>
    <property type="match status" value="1"/>
</dbReference>
<dbReference type="PROSITE" id="PS50949">
    <property type="entry name" value="HTH_GNTR"/>
    <property type="match status" value="1"/>
</dbReference>
<dbReference type="Gene3D" id="3.40.1410.10">
    <property type="entry name" value="Chorismate lyase-like"/>
    <property type="match status" value="1"/>
</dbReference>
<protein>
    <recommendedName>
        <fullName evidence="4">Histidine utilization repressor</fullName>
    </recommendedName>
</protein>
<dbReference type="InterPro" id="IPR036390">
    <property type="entry name" value="WH_DNA-bd_sf"/>
</dbReference>
<evidence type="ECO:0000313" key="7">
    <source>
        <dbReference type="Proteomes" id="UP001055580"/>
    </source>
</evidence>
<evidence type="ECO:0000256" key="1">
    <source>
        <dbReference type="ARBA" id="ARBA00023015"/>
    </source>
</evidence>
<dbReference type="RefSeq" id="WP_250752423.1">
    <property type="nucleotide sequence ID" value="NZ_CP098401.1"/>
</dbReference>
<accession>A0ABY4TTW6</accession>
<dbReference type="InterPro" id="IPR000524">
    <property type="entry name" value="Tscrpt_reg_HTH_GntR"/>
</dbReference>
<dbReference type="SUPFAM" id="SSF64288">
    <property type="entry name" value="Chorismate lyase-like"/>
    <property type="match status" value="1"/>
</dbReference>
<dbReference type="SMART" id="SM00866">
    <property type="entry name" value="UTRA"/>
    <property type="match status" value="1"/>
</dbReference>